<feature type="region of interest" description="Disordered" evidence="3">
    <location>
        <begin position="147"/>
        <end position="169"/>
    </location>
</feature>
<dbReference type="GO" id="GO:0061511">
    <property type="term" value="P:centriole elongation"/>
    <property type="evidence" value="ECO:0007669"/>
    <property type="project" value="TreeGrafter"/>
</dbReference>
<evidence type="ECO:0000256" key="3">
    <source>
        <dbReference type="SAM" id="MobiDB-lite"/>
    </source>
</evidence>
<evidence type="ECO:0000313" key="4">
    <source>
        <dbReference type="EMBL" id="NXX86640.1"/>
    </source>
</evidence>
<evidence type="ECO:0000256" key="2">
    <source>
        <dbReference type="SAM" id="Coils"/>
    </source>
</evidence>
<comment type="similarity">
    <text evidence="1">Belongs to the TCP10 family.</text>
</comment>
<feature type="compositionally biased region" description="Basic and acidic residues" evidence="3">
    <location>
        <begin position="533"/>
        <end position="553"/>
    </location>
</feature>
<feature type="coiled-coil region" evidence="2">
    <location>
        <begin position="439"/>
        <end position="498"/>
    </location>
</feature>
<dbReference type="PANTHER" id="PTHR10331">
    <property type="entry name" value="T COMPLEX PROTEIN 10"/>
    <property type="match status" value="1"/>
</dbReference>
<dbReference type="InterPro" id="IPR026581">
    <property type="entry name" value="TCP10L/CENPJ"/>
</dbReference>
<feature type="non-terminal residue" evidence="4">
    <location>
        <position position="1"/>
    </location>
</feature>
<dbReference type="EMBL" id="WBNH01012332">
    <property type="protein sequence ID" value="NXX86640.1"/>
    <property type="molecule type" value="Genomic_DNA"/>
</dbReference>
<organism evidence="4 5">
    <name type="scientific">Urocolius indicus</name>
    <name type="common">Red-faced mousebird</name>
    <name type="synonym">Colius indicus</name>
    <dbReference type="NCBI Taxonomy" id="458196"/>
    <lineage>
        <taxon>Eukaryota</taxon>
        <taxon>Metazoa</taxon>
        <taxon>Chordata</taxon>
        <taxon>Craniata</taxon>
        <taxon>Vertebrata</taxon>
        <taxon>Euteleostomi</taxon>
        <taxon>Archelosauria</taxon>
        <taxon>Archosauria</taxon>
        <taxon>Dinosauria</taxon>
        <taxon>Saurischia</taxon>
        <taxon>Theropoda</taxon>
        <taxon>Coelurosauria</taxon>
        <taxon>Aves</taxon>
        <taxon>Neognathae</taxon>
        <taxon>Neoaves</taxon>
        <taxon>Telluraves</taxon>
        <taxon>Coraciimorphae</taxon>
        <taxon>Coliiformes</taxon>
        <taxon>Coliidae</taxon>
        <taxon>Urocolius</taxon>
    </lineage>
</organism>
<dbReference type="PANTHER" id="PTHR10331:SF25">
    <property type="entry name" value="T-COMPLEX PROTEIN 10A-RELATED"/>
    <property type="match status" value="1"/>
</dbReference>
<proteinExistence type="inferred from homology"/>
<evidence type="ECO:0000313" key="5">
    <source>
        <dbReference type="Proteomes" id="UP000654395"/>
    </source>
</evidence>
<reference evidence="4" key="1">
    <citation type="submission" date="2020-02" db="EMBL/GenBank/DDBJ databases">
        <title>Bird 10,000 Genomes (B10K) Project - Family phase.</title>
        <authorList>
            <person name="Zhang G."/>
        </authorList>
    </citation>
    <scope>NUCLEOTIDE SEQUENCE</scope>
    <source>
        <strain evidence="4">B10K-DU-030-59</strain>
    </source>
</reference>
<protein>
    <submittedName>
        <fullName evidence="4">CENPJ protein</fullName>
    </submittedName>
</protein>
<dbReference type="GO" id="GO:0005814">
    <property type="term" value="C:centriole"/>
    <property type="evidence" value="ECO:0007669"/>
    <property type="project" value="TreeGrafter"/>
</dbReference>
<gene>
    <name evidence="4" type="primary">Cenpj_3</name>
    <name evidence="4" type="ORF">UROIND_R15751</name>
</gene>
<evidence type="ECO:0000256" key="1">
    <source>
        <dbReference type="ARBA" id="ARBA00005627"/>
    </source>
</evidence>
<feature type="region of interest" description="Disordered" evidence="3">
    <location>
        <begin position="183"/>
        <end position="275"/>
    </location>
</feature>
<feature type="compositionally biased region" description="Low complexity" evidence="3">
    <location>
        <begin position="262"/>
        <end position="272"/>
    </location>
</feature>
<feature type="compositionally biased region" description="Basic and acidic residues" evidence="3">
    <location>
        <begin position="28"/>
        <end position="37"/>
    </location>
</feature>
<name>A0A852LCN6_UROIN</name>
<comment type="caution">
    <text evidence="4">The sequence shown here is derived from an EMBL/GenBank/DDBJ whole genome shotgun (WGS) entry which is preliminary data.</text>
</comment>
<dbReference type="GO" id="GO:0015631">
    <property type="term" value="F:tubulin binding"/>
    <property type="evidence" value="ECO:0007669"/>
    <property type="project" value="TreeGrafter"/>
</dbReference>
<feature type="region of interest" description="Disordered" evidence="3">
    <location>
        <begin position="296"/>
        <end position="323"/>
    </location>
</feature>
<dbReference type="Proteomes" id="UP000654395">
    <property type="component" value="Unassembled WGS sequence"/>
</dbReference>
<feature type="region of interest" description="Disordered" evidence="3">
    <location>
        <begin position="530"/>
        <end position="555"/>
    </location>
</feature>
<dbReference type="GO" id="GO:0005813">
    <property type="term" value="C:centrosome"/>
    <property type="evidence" value="ECO:0007669"/>
    <property type="project" value="TreeGrafter"/>
</dbReference>
<feature type="region of interest" description="Disordered" evidence="3">
    <location>
        <begin position="28"/>
        <end position="49"/>
    </location>
</feature>
<accession>A0A852LCN6</accession>
<feature type="non-terminal residue" evidence="4">
    <location>
        <position position="641"/>
    </location>
</feature>
<sequence>MQMGTHEKKADCTEWEIKALTDCETKVVEQSAEEKDSLGQAGRTDGRLVEGTLQKDLGRVDQPLKGYLIEGANPPSEVLQKQSPRQDLEIGCIKKAEWSAGPAFTQDQQRVQVCPEELVSVVQSSESQRQIHTGFKMFNDKIVKITRRSPEAVDKGSSSSALQKKWQRKGTAVPMWHVASLSSESSCLSSNSDDDSKSHHAQYPSQHGPQGVDDTDRHLDLSDGDYASGEPSETEKISTRKGSRSPPRKKDTQMISRQQIPSCSTSSSDSSTGVVRMKGSKACSSLQQSLFCLTKSKRREHESESKNENRVKNVKTNPLPPSTVASEIPAFRIEETPAMEEPQKKLFTDTSDVFIEEAQNILTRELEMGVYSRGPPSLTNIKEEEKAMHICRSQMNQLKTVMSQKLSNHLEYNRDQIHPLQKEKSACSKFKGTAGVTGASVKSEEIQILKQQIAGLQEEFKRNESCWHAAYSKLRDQVEILTTQNMEIRDELRDSEHRRWREEKLQGAENFMHRKSETPVAEAILRGTASLSKQEERSQQDNHKSHSIPHVEAKTSFQKDFIRDVNSKVVHQPLSTGRRIDGRKSPGAVSHLSGFKEPNSSSCIKGRSLPISDSSEDMLLSHNHSNNTCSFVLCSDNEETE</sequence>
<keyword evidence="5" id="KW-1185">Reference proteome</keyword>
<keyword evidence="2" id="KW-0175">Coiled coil</keyword>
<dbReference type="OrthoDB" id="10252174at2759"/>
<feature type="region of interest" description="Disordered" evidence="3">
    <location>
        <begin position="573"/>
        <end position="601"/>
    </location>
</feature>
<dbReference type="AlphaFoldDB" id="A0A852LCN6"/>
<dbReference type="GO" id="GO:0060271">
    <property type="term" value="P:cilium assembly"/>
    <property type="evidence" value="ECO:0007669"/>
    <property type="project" value="TreeGrafter"/>
</dbReference>
<feature type="compositionally biased region" description="Basic and acidic residues" evidence="3">
    <location>
        <begin position="299"/>
        <end position="311"/>
    </location>
</feature>